<dbReference type="EMBL" id="JAFHLR010000033">
    <property type="protein sequence ID" value="KAG5469239.1"/>
    <property type="molecule type" value="Genomic_DNA"/>
</dbReference>
<feature type="domain" description="Flagellar attachment zone protein 1 conserved" evidence="2">
    <location>
        <begin position="512"/>
        <end position="598"/>
    </location>
</feature>
<evidence type="ECO:0000313" key="4">
    <source>
        <dbReference type="Proteomes" id="UP000674143"/>
    </source>
</evidence>
<feature type="domain" description="Flagellar attachment zone protein 1 conserved" evidence="2">
    <location>
        <begin position="1414"/>
        <end position="1499"/>
    </location>
</feature>
<dbReference type="KEGG" id="loi:92358598"/>
<dbReference type="PANTHER" id="PTHR47121:SF3">
    <property type="match status" value="1"/>
</dbReference>
<dbReference type="RefSeq" id="XP_067060216.1">
    <property type="nucleotide sequence ID" value="XM_067204664.1"/>
</dbReference>
<feature type="region of interest" description="Disordered" evidence="1">
    <location>
        <begin position="1"/>
        <end position="23"/>
    </location>
</feature>
<dbReference type="GeneID" id="92358598"/>
<dbReference type="Pfam" id="PF23398">
    <property type="entry name" value="FAZ1_cons"/>
    <property type="match status" value="10"/>
</dbReference>
<dbReference type="PANTHER" id="PTHR47121">
    <property type="entry name" value="THYLAKOID LUMENAL PROTEIN TL20.3, CHLOROPLASTIC"/>
    <property type="match status" value="1"/>
</dbReference>
<proteinExistence type="predicted"/>
<evidence type="ECO:0000313" key="3">
    <source>
        <dbReference type="EMBL" id="KAG5469239.1"/>
    </source>
</evidence>
<protein>
    <recommendedName>
        <fullName evidence="2">Flagellar attachment zone protein 1 conserved domain-containing protein</fullName>
    </recommendedName>
</protein>
<reference evidence="4" key="2">
    <citation type="journal article" date="2021" name="Sci. Data">
        <title>Chromosome-scale genome sequencing, assembly and annotation of six genomes from subfamily Leishmaniinae.</title>
        <authorList>
            <person name="Almutairi H."/>
            <person name="Urbaniak M.D."/>
            <person name="Bates M.D."/>
            <person name="Jariyapan N."/>
            <person name="Kwakye-Nuako G."/>
            <person name="Thomaz Soccol V."/>
            <person name="Al-Salem W.S."/>
            <person name="Dillon R.J."/>
            <person name="Bates P.A."/>
            <person name="Gatherer D."/>
        </authorList>
    </citation>
    <scope>NUCLEOTIDE SEQUENCE [LARGE SCALE GENOMIC DNA]</scope>
</reference>
<gene>
    <name evidence="3" type="ORF">LSCM4_02637</name>
</gene>
<feature type="domain" description="Flagellar attachment zone protein 1 conserved" evidence="2">
    <location>
        <begin position="990"/>
        <end position="1076"/>
    </location>
</feature>
<evidence type="ECO:0000259" key="2">
    <source>
        <dbReference type="Pfam" id="PF23398"/>
    </source>
</evidence>
<feature type="domain" description="Flagellar attachment zone protein 1 conserved" evidence="2">
    <location>
        <begin position="1843"/>
        <end position="1929"/>
    </location>
</feature>
<feature type="domain" description="Flagellar attachment zone protein 1 conserved" evidence="2">
    <location>
        <begin position="1149"/>
        <end position="1235"/>
    </location>
</feature>
<organism evidence="3 4">
    <name type="scientific">Leishmania orientalis</name>
    <dbReference type="NCBI Taxonomy" id="2249476"/>
    <lineage>
        <taxon>Eukaryota</taxon>
        <taxon>Discoba</taxon>
        <taxon>Euglenozoa</taxon>
        <taxon>Kinetoplastea</taxon>
        <taxon>Metakinetoplastina</taxon>
        <taxon>Trypanosomatida</taxon>
        <taxon>Trypanosomatidae</taxon>
        <taxon>Leishmaniinae</taxon>
        <taxon>Leishmania</taxon>
    </lineage>
</organism>
<keyword evidence="4" id="KW-1185">Reference proteome</keyword>
<accession>A0A836GBV0</accession>
<dbReference type="InterPro" id="IPR053285">
    <property type="entry name" value="Thylakoid_lumenal_pentapeptide"/>
</dbReference>
<name>A0A836GBV0_9TRYP</name>
<reference evidence="4" key="1">
    <citation type="journal article" date="2021" name="Microbiol. Resour. Announc.">
        <title>LGAAP: Leishmaniinae Genome Assembly and Annotation Pipeline.</title>
        <authorList>
            <person name="Almutairi H."/>
            <person name="Urbaniak M.D."/>
            <person name="Bates M.D."/>
            <person name="Jariyapan N."/>
            <person name="Kwakye-Nuako G."/>
            <person name="Thomaz-Soccol V."/>
            <person name="Al-Salem W.S."/>
            <person name="Dillon R.J."/>
            <person name="Bates P.A."/>
            <person name="Gatherer D."/>
        </authorList>
    </citation>
    <scope>NUCLEOTIDE SEQUENCE [LARGE SCALE GENOMIC DNA]</scope>
</reference>
<dbReference type="InterPro" id="IPR056614">
    <property type="entry name" value="FAZ1_cons"/>
</dbReference>
<sequence length="2195" mass="239413">MSTQRHDMLPTADAETTESMQTSGTTAAFISSSAADAVTSRHRVRFDGAEWASVINDTREQLRKAFVADVEIALGVSTDAVQSVILHRNSPIVEFKLIHSPCLDRHEIDRCLSAFEFSRTWTEYLHFAATESFVSVDDERLDTASVAVSVEAAPARELSHRVSDPQAYSRDDLHEEDAALDRRVGMLVEPLIGLLVTKHRVRLEGDAWEAILQQWRELLMREFISDVCDATSLLPASVQRLVLSAGSLTADFQLSHEGISAGELNQLLANAPFTRTWALYQRFLATESFVSVDDERLDTASVAVSVEAAPSCELSHRVSDPQASSRDDLHEEDAAMDRRVGMLVEPPIRLLVTKHRVRLEGDAWEAILHQWRELLMREFISDVCDATSLLPASVQRLVLSAGSLTADFQLSHEGISAGELNQLLANAPFTRTWALYQRFLEQEGLLLGRAATPAALQATESFVSVDDERLDTAYSRDDLAGAEATMLHQHEEDAALDRRVGMLVEPLIGLLVTKHRVRLEGDAWEAILQQWRELLMREFTSDVCDATSLLPASVQRLVLSAGSLTADFQLSHEGISAGELNQLLANAPFTRTWALYQRFLEQEGLLLGRAATPAALQATESFVSVDDERLDTAYSRDDLAGAEATMLHQHEEDAALDRRVGMLVEPLIGLLVTKHRVRLEGDAWEAILQQWRELLMREFTSDVCDATSLLPASVQRLVLSAGSLTADFQLSHEGISAGELNQLLANAPFTRTWALYQRFLEQEGLLLGRAATPAALQATESFVSVDDERLDTAYSRDDLAGAEATMLHQHEEDAALDRRVGMLVEPLIGLLVTKHRVRLEGDAWEAILQQWRELLMREFTSDVCDATSLLPASVQRLVLSAGSLTADFQLSHEGISAGELDQLLANAPFTRTWALYQRFLEQEGLLLGRAATPAALQATESFVSLEVEEQPPAPVRIGTPEAAMLHQHEEDAAMDRRVGMLVEPLIGVLVTKHRVRLEGDAWEAILQQWRELLMREFISDVCDATSLLPASVQRLVLSAGSLTADFQLSHEGISAGELDQLLANAPFTRTWALYHRFLEQEGLLLGRAATPTALQATESFVSLGVEEQPPAPVRIGTPEEATMLHQHEEDAALDRRVGMLVEPLIGLLVTKHRVRLEGDGWEAILQQWRELLMREFTSDVCDATSLLPASVQRLVLSAGSLTADFQLSHEGISAGELDQLLANAPFTRTWALYHRFLEQEGLLLGRAATPTALQATESFVSLGVEEQPPAPVRIGTPEEVLPAVQRATPPPTALQATESFVSLGVEEQPPAPVRIGTPEEVLPAVQRATPPPTALQATESFVSVDDEWLDTASVAVSVEAAPSCELSHRVSDPQAYSRDDLAGAEAAMLHQHEEDAAMDRRVGMLVEPLIGLLVTKHRVRLEGDSWEAILQQWRELLMREFISDVCDATSLLPASVQRLVLSAGSLTADFQLSHEGISAGELDQLLANAPFTRTWALYHCFLEQEGLLLGRAATPTALQATESFVSLGVEEQPPAPVRIGTPEEVLPAVQRATPPPTALQATESFVSLGVEEQPPAPVRIGTPEEVLPAVQRATPPPTALQATESFVSLGVEEQPPAPVRIGTPEEVLPAVQRATPPPTALQATESFVSLGVEEQPPAPVRIGTPEEVLPAVQRATPPPTALQATESFVSLGVEEQPPAPVRIGTPEEVLPAVQRATPPPTALQATESFVSLGVEEQPPAPVRIGTPEEVLPAVQRATPPPNALQATESFVSVDDERLDTASVAVSVEAAAARELSHRVSDPQAYSRDDLAGAEATMLHQHEEDAAMDRRVGMLVEPLIGLLVTKHRVRLEGDSWEAILQQWRELLMREFISDVCDATSLLPASVQRLVLSAGSLTADFQLSHVGISAGELDQLLANAPFTRTWALYHRFLEQEGLLLGRAATPAALQATESFVSLGVEEQPPAPVRIGTPEEVLPAVQRATPPPTALQATESFVSLGVEEQPPAPVRIGTPEEVLPAVQRAKPPPNALQAPESFVSVDDEWLDTASVAVSVEAAPSCELSHRVSDPQAYSRDDLAGAEAAMLHQHEEDAAMDRRVGMLVEPLIGLLVTKHRVRLEGDSWEAILQQWRAADARVHQRCLRCHVAAASVGSKAGAFGGQPHRRLPAVARRHISRRAESAACQRALHSHMGPVPALP</sequence>
<evidence type="ECO:0000256" key="1">
    <source>
        <dbReference type="SAM" id="MobiDB-lite"/>
    </source>
</evidence>
<feature type="domain" description="Flagellar attachment zone protein 1 conserved" evidence="2">
    <location>
        <begin position="832"/>
        <end position="918"/>
    </location>
</feature>
<feature type="domain" description="Flagellar attachment zone protein 1 conserved" evidence="2">
    <location>
        <begin position="352"/>
        <end position="438"/>
    </location>
</feature>
<comment type="caution">
    <text evidence="3">The sequence shown here is derived from an EMBL/GenBank/DDBJ whole genome shotgun (WGS) entry which is preliminary data.</text>
</comment>
<feature type="domain" description="Flagellar attachment zone protein 1 conserved" evidence="2">
    <location>
        <begin position="38"/>
        <end position="122"/>
    </location>
</feature>
<feature type="domain" description="Flagellar attachment zone protein 1 conserved" evidence="2">
    <location>
        <begin position="672"/>
        <end position="758"/>
    </location>
</feature>
<feature type="domain" description="Flagellar attachment zone protein 1 conserved" evidence="2">
    <location>
        <begin position="196"/>
        <end position="282"/>
    </location>
</feature>
<dbReference type="Proteomes" id="UP000674143">
    <property type="component" value="Unassembled WGS sequence"/>
</dbReference>